<sequence length="384" mass="42449">MVLLGVFGMGHFLRTVSVRNEVSSYSEPWWWLWLSVSVCLVIFAGVVSGLTLGLMSLWLMDLEVLQHSGSDEEKKQASMLSATTSLQPHPCGWLRVVGPAHISKRHVIPQAVCSRHGLAISANMIWLVKILMGFCWLISYSIGKILDYLLGHNDSALFWRAQLKAFVSTHGREAGKGRELKHDMNTIIQGALDLTEKTALDSMKPIESTFSLDVHSKLDWEALGKVMARGHSRIPVYEGNPRNLIGVLLSLLTVRAEAETPDSPVSIRKMPRMPNDLPLYDILNEFQNGGSHMAAVTKEEIVDEIDEFIDVHKVRVATAAATHGSRGGSMPHHRPGSLRSPKMGLSEQGQETKNKLWQIEEQLATHSLNGDALTATLQGLVSQN</sequence>
<name>A0A2K1L0C2_PHYPA</name>
<dbReference type="PaxDb" id="3218-PP1S7_334V6.1"/>
<dbReference type="InParanoid" id="A0A2K1L0C2"/>
<dbReference type="Gramene" id="Pp3c2_5460V3.1">
    <property type="protein sequence ID" value="Pp3c2_5460V3.1"/>
    <property type="gene ID" value="Pp3c2_5460"/>
</dbReference>
<dbReference type="PANTHER" id="PTHR12064">
    <property type="entry name" value="METAL TRANSPORTER CNNM"/>
    <property type="match status" value="1"/>
</dbReference>
<protein>
    <recommendedName>
        <fullName evidence="9">CNNM transmembrane domain-containing protein</fullName>
    </recommendedName>
</protein>
<dbReference type="PROSITE" id="PS51846">
    <property type="entry name" value="CNNM"/>
    <property type="match status" value="1"/>
</dbReference>
<organism evidence="10">
    <name type="scientific">Physcomitrium patens</name>
    <name type="common">Spreading-leaved earth moss</name>
    <name type="synonym">Physcomitrella patens</name>
    <dbReference type="NCBI Taxonomy" id="3218"/>
    <lineage>
        <taxon>Eukaryota</taxon>
        <taxon>Viridiplantae</taxon>
        <taxon>Streptophyta</taxon>
        <taxon>Embryophyta</taxon>
        <taxon>Bryophyta</taxon>
        <taxon>Bryophytina</taxon>
        <taxon>Bryopsida</taxon>
        <taxon>Funariidae</taxon>
        <taxon>Funariales</taxon>
        <taxon>Funariaceae</taxon>
        <taxon>Physcomitrium</taxon>
    </lineage>
</organism>
<keyword evidence="3" id="KW-0677">Repeat</keyword>
<dbReference type="GO" id="GO:0022857">
    <property type="term" value="F:transmembrane transporter activity"/>
    <property type="evidence" value="ECO:0000318"/>
    <property type="project" value="GO_Central"/>
</dbReference>
<keyword evidence="5 6" id="KW-0472">Membrane</keyword>
<dbReference type="GO" id="GO:0010960">
    <property type="term" value="P:magnesium ion homeostasis"/>
    <property type="evidence" value="ECO:0007669"/>
    <property type="project" value="InterPro"/>
</dbReference>
<dbReference type="GO" id="GO:0016020">
    <property type="term" value="C:membrane"/>
    <property type="evidence" value="ECO:0007669"/>
    <property type="project" value="UniProtKB-SubCell"/>
</dbReference>
<reference evidence="11" key="3">
    <citation type="submission" date="2020-12" db="UniProtKB">
        <authorList>
            <consortium name="EnsemblPlants"/>
        </authorList>
    </citation>
    <scope>IDENTIFICATION</scope>
</reference>
<evidence type="ECO:0000256" key="4">
    <source>
        <dbReference type="ARBA" id="ARBA00022989"/>
    </source>
</evidence>
<evidence type="ECO:0000259" key="9">
    <source>
        <dbReference type="PROSITE" id="PS51846"/>
    </source>
</evidence>
<evidence type="ECO:0000256" key="2">
    <source>
        <dbReference type="ARBA" id="ARBA00022692"/>
    </source>
</evidence>
<proteinExistence type="predicted"/>
<gene>
    <name evidence="10" type="ORF">PHYPA_002265</name>
</gene>
<reference evidence="10 12" key="2">
    <citation type="journal article" date="2018" name="Plant J.">
        <title>The Physcomitrella patens chromosome-scale assembly reveals moss genome structure and evolution.</title>
        <authorList>
            <person name="Lang D."/>
            <person name="Ullrich K.K."/>
            <person name="Murat F."/>
            <person name="Fuchs J."/>
            <person name="Jenkins J."/>
            <person name="Haas F.B."/>
            <person name="Piednoel M."/>
            <person name="Gundlach H."/>
            <person name="Van Bel M."/>
            <person name="Meyberg R."/>
            <person name="Vives C."/>
            <person name="Morata J."/>
            <person name="Symeonidi A."/>
            <person name="Hiss M."/>
            <person name="Muchero W."/>
            <person name="Kamisugi Y."/>
            <person name="Saleh O."/>
            <person name="Blanc G."/>
            <person name="Decker E.L."/>
            <person name="van Gessel N."/>
            <person name="Grimwood J."/>
            <person name="Hayes R.D."/>
            <person name="Graham S.W."/>
            <person name="Gunter L.E."/>
            <person name="McDaniel S.F."/>
            <person name="Hoernstein S.N.W."/>
            <person name="Larsson A."/>
            <person name="Li F.W."/>
            <person name="Perroud P.F."/>
            <person name="Phillips J."/>
            <person name="Ranjan P."/>
            <person name="Rokshar D.S."/>
            <person name="Rothfels C.J."/>
            <person name="Schneider L."/>
            <person name="Shu S."/>
            <person name="Stevenson D.W."/>
            <person name="Thummler F."/>
            <person name="Tillich M."/>
            <person name="Villarreal Aguilar J.C."/>
            <person name="Widiez T."/>
            <person name="Wong G.K."/>
            <person name="Wymore A."/>
            <person name="Zhang Y."/>
            <person name="Zimmer A.D."/>
            <person name="Quatrano R.S."/>
            <person name="Mayer K.F.X."/>
            <person name="Goodstein D."/>
            <person name="Casacuberta J.M."/>
            <person name="Vandepoele K."/>
            <person name="Reski R."/>
            <person name="Cuming A.C."/>
            <person name="Tuskan G.A."/>
            <person name="Maumus F."/>
            <person name="Salse J."/>
            <person name="Schmutz J."/>
            <person name="Rensing S.A."/>
        </authorList>
    </citation>
    <scope>NUCLEOTIDE SEQUENCE [LARGE SCALE GENOMIC DNA]</scope>
    <source>
        <strain evidence="11 12">cv. Gransden 2004</strain>
    </source>
</reference>
<feature type="transmembrane region" description="Helical" evidence="8">
    <location>
        <begin position="30"/>
        <end position="59"/>
    </location>
</feature>
<dbReference type="InterPro" id="IPR044751">
    <property type="entry name" value="Ion_transp-like_CBS"/>
</dbReference>
<keyword evidence="4 6" id="KW-1133">Transmembrane helix</keyword>
<dbReference type="AlphaFoldDB" id="A0A2K1L0C2"/>
<reference evidence="10 12" key="1">
    <citation type="journal article" date="2008" name="Science">
        <title>The Physcomitrella genome reveals evolutionary insights into the conquest of land by plants.</title>
        <authorList>
            <person name="Rensing S."/>
            <person name="Lang D."/>
            <person name="Zimmer A."/>
            <person name="Terry A."/>
            <person name="Salamov A."/>
            <person name="Shapiro H."/>
            <person name="Nishiyama T."/>
            <person name="Perroud P.-F."/>
            <person name="Lindquist E."/>
            <person name="Kamisugi Y."/>
            <person name="Tanahashi T."/>
            <person name="Sakakibara K."/>
            <person name="Fujita T."/>
            <person name="Oishi K."/>
            <person name="Shin-I T."/>
            <person name="Kuroki Y."/>
            <person name="Toyoda A."/>
            <person name="Suzuki Y."/>
            <person name="Hashimoto A."/>
            <person name="Yamaguchi K."/>
            <person name="Sugano A."/>
            <person name="Kohara Y."/>
            <person name="Fujiyama A."/>
            <person name="Anterola A."/>
            <person name="Aoki S."/>
            <person name="Ashton N."/>
            <person name="Barbazuk W.B."/>
            <person name="Barker E."/>
            <person name="Bennetzen J."/>
            <person name="Bezanilla M."/>
            <person name="Blankenship R."/>
            <person name="Cho S.H."/>
            <person name="Dutcher S."/>
            <person name="Estelle M."/>
            <person name="Fawcett J.A."/>
            <person name="Gundlach H."/>
            <person name="Hanada K."/>
            <person name="Heyl A."/>
            <person name="Hicks K.A."/>
            <person name="Hugh J."/>
            <person name="Lohr M."/>
            <person name="Mayer K."/>
            <person name="Melkozernov A."/>
            <person name="Murata T."/>
            <person name="Nelson D."/>
            <person name="Pils B."/>
            <person name="Prigge M."/>
            <person name="Reiss B."/>
            <person name="Renner T."/>
            <person name="Rombauts S."/>
            <person name="Rushton P."/>
            <person name="Sanderfoot A."/>
            <person name="Schween G."/>
            <person name="Shiu S.-H."/>
            <person name="Stueber K."/>
            <person name="Theodoulou F.L."/>
            <person name="Tu H."/>
            <person name="Van de Peer Y."/>
            <person name="Verrier P.J."/>
            <person name="Waters E."/>
            <person name="Wood A."/>
            <person name="Yang L."/>
            <person name="Cove D."/>
            <person name="Cuming A."/>
            <person name="Hasebe M."/>
            <person name="Lucas S."/>
            <person name="Mishler D.B."/>
            <person name="Reski R."/>
            <person name="Grigoriev I."/>
            <person name="Quatrano R.S."/>
            <person name="Boore J.L."/>
        </authorList>
    </citation>
    <scope>NUCLEOTIDE SEQUENCE [LARGE SCALE GENOMIC DNA]</scope>
    <source>
        <strain evidence="11 12">cv. Gransden 2004</strain>
    </source>
</reference>
<dbReference type="STRING" id="3218.A0A2K1L0C2"/>
<keyword evidence="2 6" id="KW-0812">Transmembrane</keyword>
<dbReference type="EnsemblPlants" id="Pp3c2_5460V3.1">
    <property type="protein sequence ID" value="Pp3c2_5460V3.1"/>
    <property type="gene ID" value="Pp3c2_5460"/>
</dbReference>
<dbReference type="InterPro" id="IPR045095">
    <property type="entry name" value="ACDP"/>
</dbReference>
<dbReference type="EMBL" id="ABEU02000002">
    <property type="protein sequence ID" value="PNR59474.1"/>
    <property type="molecule type" value="Genomic_DNA"/>
</dbReference>
<evidence type="ECO:0000313" key="11">
    <source>
        <dbReference type="EnsemblPlants" id="Pp3c2_5460V3.1"/>
    </source>
</evidence>
<dbReference type="InterPro" id="IPR002550">
    <property type="entry name" value="CNNM"/>
</dbReference>
<dbReference type="PANTHER" id="PTHR12064:SF97">
    <property type="entry name" value="METAL TRANSPORTER CNNM-5"/>
    <property type="match status" value="1"/>
</dbReference>
<evidence type="ECO:0000256" key="3">
    <source>
        <dbReference type="ARBA" id="ARBA00022737"/>
    </source>
</evidence>
<dbReference type="CDD" id="cd04590">
    <property type="entry name" value="CBS_pair_CorC_HlyC_assoc"/>
    <property type="match status" value="1"/>
</dbReference>
<evidence type="ECO:0000313" key="10">
    <source>
        <dbReference type="EMBL" id="PNR59474.1"/>
    </source>
</evidence>
<accession>A0A2K1L0C2</accession>
<keyword evidence="12" id="KW-1185">Reference proteome</keyword>
<evidence type="ECO:0000256" key="6">
    <source>
        <dbReference type="PROSITE-ProRule" id="PRU01193"/>
    </source>
</evidence>
<comment type="subcellular location">
    <subcellularLocation>
        <location evidence="1">Membrane</location>
        <topology evidence="1">Multi-pass membrane protein</topology>
    </subcellularLocation>
</comment>
<evidence type="ECO:0000256" key="1">
    <source>
        <dbReference type="ARBA" id="ARBA00004141"/>
    </source>
</evidence>
<evidence type="ECO:0000256" key="7">
    <source>
        <dbReference type="SAM" id="MobiDB-lite"/>
    </source>
</evidence>
<feature type="domain" description="CNNM transmembrane" evidence="9">
    <location>
        <begin position="26"/>
        <end position="184"/>
    </location>
</feature>
<feature type="region of interest" description="Disordered" evidence="7">
    <location>
        <begin position="320"/>
        <end position="351"/>
    </location>
</feature>
<evidence type="ECO:0000256" key="5">
    <source>
        <dbReference type="ARBA" id="ARBA00023136"/>
    </source>
</evidence>
<feature type="transmembrane region" description="Helical" evidence="8">
    <location>
        <begin position="124"/>
        <end position="143"/>
    </location>
</feature>
<evidence type="ECO:0000313" key="12">
    <source>
        <dbReference type="Proteomes" id="UP000006727"/>
    </source>
</evidence>
<evidence type="ECO:0000256" key="8">
    <source>
        <dbReference type="SAM" id="Phobius"/>
    </source>
</evidence>
<dbReference type="InterPro" id="IPR046342">
    <property type="entry name" value="CBS_dom_sf"/>
</dbReference>
<dbReference type="Gene3D" id="3.10.580.10">
    <property type="entry name" value="CBS-domain"/>
    <property type="match status" value="1"/>
</dbReference>
<dbReference type="Proteomes" id="UP000006727">
    <property type="component" value="Chromosome 2"/>
</dbReference>
<dbReference type="SUPFAM" id="SSF54631">
    <property type="entry name" value="CBS-domain pair"/>
    <property type="match status" value="1"/>
</dbReference>